<accession>A0A1M6SS46</accession>
<organism evidence="1 2">
    <name type="scientific">Tepidibacter formicigenes DSM 15518</name>
    <dbReference type="NCBI Taxonomy" id="1123349"/>
    <lineage>
        <taxon>Bacteria</taxon>
        <taxon>Bacillati</taxon>
        <taxon>Bacillota</taxon>
        <taxon>Clostridia</taxon>
        <taxon>Peptostreptococcales</taxon>
        <taxon>Peptostreptococcaceae</taxon>
        <taxon>Tepidibacter</taxon>
    </lineage>
</organism>
<proteinExistence type="predicted"/>
<sequence length="103" mass="12311">MNLTISINKLKDISIENCLNYSPIIPEFEKLAQEKIQQSIIKLKKYRKNTDPLDDKLKFILEQCLLRVSTHKIFLEHKDSIDEIYIYTLIKKQLYLQLPNLFQ</sequence>
<keyword evidence="2" id="KW-1185">Reference proteome</keyword>
<protein>
    <submittedName>
        <fullName evidence="1">Uncharacterized protein</fullName>
    </submittedName>
</protein>
<name>A0A1M6SS46_9FIRM</name>
<dbReference type="RefSeq" id="WP_072890334.1">
    <property type="nucleotide sequence ID" value="NZ_FRAE01000076.1"/>
</dbReference>
<evidence type="ECO:0000313" key="2">
    <source>
        <dbReference type="Proteomes" id="UP000242497"/>
    </source>
</evidence>
<dbReference type="Proteomes" id="UP000242497">
    <property type="component" value="Unassembled WGS sequence"/>
</dbReference>
<gene>
    <name evidence="1" type="ORF">SAMN02744037_02415</name>
</gene>
<dbReference type="EMBL" id="FRAE01000076">
    <property type="protein sequence ID" value="SHK47460.1"/>
    <property type="molecule type" value="Genomic_DNA"/>
</dbReference>
<reference evidence="2" key="1">
    <citation type="submission" date="2016-11" db="EMBL/GenBank/DDBJ databases">
        <authorList>
            <person name="Varghese N."/>
            <person name="Submissions S."/>
        </authorList>
    </citation>
    <scope>NUCLEOTIDE SEQUENCE [LARGE SCALE GENOMIC DNA]</scope>
    <source>
        <strain evidence="2">DSM 15518</strain>
    </source>
</reference>
<dbReference type="AlphaFoldDB" id="A0A1M6SS46"/>
<evidence type="ECO:0000313" key="1">
    <source>
        <dbReference type="EMBL" id="SHK47460.1"/>
    </source>
</evidence>
<dbReference type="OrthoDB" id="2082873at2"/>